<dbReference type="SUPFAM" id="SSF52980">
    <property type="entry name" value="Restriction endonuclease-like"/>
    <property type="match status" value="1"/>
</dbReference>
<dbReference type="AlphaFoldDB" id="A0AA96YDA5"/>
<organism evidence="1">
    <name type="scientific">Thermoleptolyngbya oregonensis NK1-22</name>
    <dbReference type="NCBI Taxonomy" id="2547457"/>
    <lineage>
        <taxon>Bacteria</taxon>
        <taxon>Bacillati</taxon>
        <taxon>Cyanobacteriota</taxon>
        <taxon>Cyanophyceae</taxon>
        <taxon>Oculatellales</taxon>
        <taxon>Oculatellaceae</taxon>
        <taxon>Thermoleptolyngbya</taxon>
    </lineage>
</organism>
<dbReference type="EMBL" id="CP053540">
    <property type="protein sequence ID" value="WOB45593.1"/>
    <property type="molecule type" value="Genomic_DNA"/>
</dbReference>
<dbReference type="CDD" id="cd22351">
    <property type="entry name" value="PvuII-like"/>
    <property type="match status" value="1"/>
</dbReference>
<dbReference type="Pfam" id="PF09225">
    <property type="entry name" value="Endonuc-PvuII"/>
    <property type="match status" value="1"/>
</dbReference>
<sequence length="161" mass="18602">MPHPDKAILDELFPYIQRYQELATKHGINDIFQDNGGKILQVLLVTGLVILPGREGNDAVDEFGNEYELKSVNIALTKSFSTHHHINPRIIEKYRQVDWIFAVYRGINLIAIYKLTPDDLEYFYSQWEITWHSRGGRDINNPKIPLKYVMAHGSLLYSAES</sequence>
<gene>
    <name evidence="1" type="ORF">HNI00_03320</name>
</gene>
<dbReference type="KEGG" id="tog:HNI00_03320"/>
<dbReference type="GO" id="GO:0004519">
    <property type="term" value="F:endonuclease activity"/>
    <property type="evidence" value="ECO:0007669"/>
    <property type="project" value="UniProtKB-KW"/>
</dbReference>
<name>A0AA96YDA5_9CYAN</name>
<dbReference type="InterPro" id="IPR011335">
    <property type="entry name" value="Restrct_endonuc-II-like"/>
</dbReference>
<dbReference type="InterPro" id="IPR038402">
    <property type="entry name" value="PvuII_sf"/>
</dbReference>
<keyword evidence="1" id="KW-0378">Hydrolase</keyword>
<protein>
    <submittedName>
        <fullName evidence="1">Restriction endonuclease</fullName>
    </submittedName>
</protein>
<proteinExistence type="predicted"/>
<keyword evidence="1" id="KW-0255">Endonuclease</keyword>
<dbReference type="REBASE" id="767800">
    <property type="entry name" value="TorNK122ORF3310P"/>
</dbReference>
<dbReference type="InterPro" id="IPR015306">
    <property type="entry name" value="Restrct_endonuc_II_PvuII"/>
</dbReference>
<evidence type="ECO:0000313" key="1">
    <source>
        <dbReference type="EMBL" id="WOB45593.1"/>
    </source>
</evidence>
<reference evidence="1" key="1">
    <citation type="submission" date="2020-05" db="EMBL/GenBank/DDBJ databases">
        <authorList>
            <person name="Zhu T."/>
            <person name="Keshari N."/>
            <person name="Lu X."/>
        </authorList>
    </citation>
    <scope>NUCLEOTIDE SEQUENCE</scope>
    <source>
        <strain evidence="1">NK1-22</strain>
    </source>
</reference>
<accession>A0AA96YDA5</accession>
<keyword evidence="1" id="KW-0540">Nuclease</keyword>
<dbReference type="Gene3D" id="3.40.210.10">
    <property type="entry name" value="PVUII Endonuclease, subunit A"/>
    <property type="match status" value="1"/>
</dbReference>